<evidence type="ECO:0000256" key="3">
    <source>
        <dbReference type="ARBA" id="ARBA00023082"/>
    </source>
</evidence>
<dbReference type="InterPro" id="IPR007627">
    <property type="entry name" value="RNA_pol_sigma70_r2"/>
</dbReference>
<dbReference type="CDD" id="cd06171">
    <property type="entry name" value="Sigma70_r4"/>
    <property type="match status" value="1"/>
</dbReference>
<accession>A0ABY4GXU5</accession>
<feature type="domain" description="RNA polymerase sigma factor 70 region 4 type 2" evidence="6">
    <location>
        <begin position="104"/>
        <end position="155"/>
    </location>
</feature>
<dbReference type="InterPro" id="IPR013325">
    <property type="entry name" value="RNA_pol_sigma_r2"/>
</dbReference>
<dbReference type="SUPFAM" id="SSF88946">
    <property type="entry name" value="Sigma2 domain of RNA polymerase sigma factors"/>
    <property type="match status" value="1"/>
</dbReference>
<sequence>MNHSDLLKNLNTELNFIYRYLRKLNVSHEDAEDIAQETAYKFLQYFDSIKTPKIRSWLIRVALNFHHDQYRKTSRVKLDLREDQVRTLSKDLPEEILLSYEQRFEIEDVLAKLQPSYRELLLLKYISELKYEEIADMLDMKIGTVKTSSFRARKQFAKLYEEANR</sequence>
<dbReference type="InterPro" id="IPR036388">
    <property type="entry name" value="WH-like_DNA-bd_sf"/>
</dbReference>
<keyword evidence="2" id="KW-0805">Transcription regulation</keyword>
<evidence type="ECO:0000313" key="8">
    <source>
        <dbReference type="Proteomes" id="UP000831880"/>
    </source>
</evidence>
<feature type="domain" description="RNA polymerase sigma-70 region 2" evidence="5">
    <location>
        <begin position="13"/>
        <end position="75"/>
    </location>
</feature>
<dbReference type="PANTHER" id="PTHR43133:SF51">
    <property type="entry name" value="RNA POLYMERASE SIGMA FACTOR"/>
    <property type="match status" value="1"/>
</dbReference>
<dbReference type="Pfam" id="PF04542">
    <property type="entry name" value="Sigma70_r2"/>
    <property type="match status" value="1"/>
</dbReference>
<dbReference type="Proteomes" id="UP000831880">
    <property type="component" value="Chromosome"/>
</dbReference>
<evidence type="ECO:0000259" key="5">
    <source>
        <dbReference type="Pfam" id="PF04542"/>
    </source>
</evidence>
<dbReference type="NCBIfam" id="TIGR02937">
    <property type="entry name" value="sigma70-ECF"/>
    <property type="match status" value="1"/>
</dbReference>
<keyword evidence="4" id="KW-0804">Transcription</keyword>
<dbReference type="InterPro" id="IPR014284">
    <property type="entry name" value="RNA_pol_sigma-70_dom"/>
</dbReference>
<dbReference type="InterPro" id="IPR013249">
    <property type="entry name" value="RNA_pol_sigma70_r4_t2"/>
</dbReference>
<dbReference type="Gene3D" id="1.10.1740.10">
    <property type="match status" value="1"/>
</dbReference>
<organism evidence="7 8">
    <name type="scientific">Halobacillus shinanisalinarum</name>
    <dbReference type="NCBI Taxonomy" id="2932258"/>
    <lineage>
        <taxon>Bacteria</taxon>
        <taxon>Bacillati</taxon>
        <taxon>Bacillota</taxon>
        <taxon>Bacilli</taxon>
        <taxon>Bacillales</taxon>
        <taxon>Bacillaceae</taxon>
        <taxon>Halobacillus</taxon>
    </lineage>
</organism>
<keyword evidence="8" id="KW-1185">Reference proteome</keyword>
<evidence type="ECO:0000256" key="1">
    <source>
        <dbReference type="ARBA" id="ARBA00010641"/>
    </source>
</evidence>
<dbReference type="InterPro" id="IPR039425">
    <property type="entry name" value="RNA_pol_sigma-70-like"/>
</dbReference>
<dbReference type="PANTHER" id="PTHR43133">
    <property type="entry name" value="RNA POLYMERASE ECF-TYPE SIGMA FACTO"/>
    <property type="match status" value="1"/>
</dbReference>
<dbReference type="Gene3D" id="1.10.10.10">
    <property type="entry name" value="Winged helix-like DNA-binding domain superfamily/Winged helix DNA-binding domain"/>
    <property type="match status" value="1"/>
</dbReference>
<gene>
    <name evidence="7" type="ORF">MUO14_21195</name>
</gene>
<evidence type="ECO:0000256" key="2">
    <source>
        <dbReference type="ARBA" id="ARBA00023015"/>
    </source>
</evidence>
<comment type="similarity">
    <text evidence="1">Belongs to the sigma-70 factor family. ECF subfamily.</text>
</comment>
<dbReference type="InterPro" id="IPR013324">
    <property type="entry name" value="RNA_pol_sigma_r3/r4-like"/>
</dbReference>
<reference evidence="7 8" key="1">
    <citation type="submission" date="2022-04" db="EMBL/GenBank/DDBJ databases">
        <title>Halobacillus sp. isolated from saltern.</title>
        <authorList>
            <person name="Won M."/>
            <person name="Lee C.-M."/>
            <person name="Woen H.-Y."/>
            <person name="Kwon S.-W."/>
        </authorList>
    </citation>
    <scope>NUCLEOTIDE SEQUENCE [LARGE SCALE GENOMIC DNA]</scope>
    <source>
        <strain evidence="7 8">SSTM10-2</strain>
    </source>
</reference>
<dbReference type="EMBL" id="CP095074">
    <property type="protein sequence ID" value="UOQ92889.1"/>
    <property type="molecule type" value="Genomic_DNA"/>
</dbReference>
<dbReference type="SUPFAM" id="SSF88659">
    <property type="entry name" value="Sigma3 and sigma4 domains of RNA polymerase sigma factors"/>
    <property type="match status" value="1"/>
</dbReference>
<evidence type="ECO:0000259" key="6">
    <source>
        <dbReference type="Pfam" id="PF08281"/>
    </source>
</evidence>
<keyword evidence="3" id="KW-0731">Sigma factor</keyword>
<dbReference type="RefSeq" id="WP_244752493.1">
    <property type="nucleotide sequence ID" value="NZ_CP095074.1"/>
</dbReference>
<evidence type="ECO:0000313" key="7">
    <source>
        <dbReference type="EMBL" id="UOQ92889.1"/>
    </source>
</evidence>
<name>A0ABY4GXU5_9BACI</name>
<proteinExistence type="inferred from homology"/>
<evidence type="ECO:0000256" key="4">
    <source>
        <dbReference type="ARBA" id="ARBA00023163"/>
    </source>
</evidence>
<protein>
    <submittedName>
        <fullName evidence="7">RNA polymerase sigma factor</fullName>
    </submittedName>
</protein>
<dbReference type="Pfam" id="PF08281">
    <property type="entry name" value="Sigma70_r4_2"/>
    <property type="match status" value="1"/>
</dbReference>